<evidence type="ECO:0000313" key="4">
    <source>
        <dbReference type="EMBL" id="EFL44424.1"/>
    </source>
</evidence>
<dbReference type="InterPro" id="IPR011006">
    <property type="entry name" value="CheY-like_superfamily"/>
</dbReference>
<dbReference type="Pfam" id="PF00072">
    <property type="entry name" value="Response_reg"/>
    <property type="match status" value="1"/>
</dbReference>
<evidence type="ECO:0000256" key="1">
    <source>
        <dbReference type="PROSITE-ProRule" id="PRU00169"/>
    </source>
</evidence>
<name>A0ABN0B106_9ACTN</name>
<feature type="domain" description="HTH LytTR-type" evidence="3">
    <location>
        <begin position="177"/>
        <end position="283"/>
    </location>
</feature>
<dbReference type="PANTHER" id="PTHR37299">
    <property type="entry name" value="TRANSCRIPTIONAL REGULATOR-RELATED"/>
    <property type="match status" value="1"/>
</dbReference>
<organism evidence="4 5">
    <name type="scientific">Fannyhessea vaginae PB189-T1-4</name>
    <dbReference type="NCBI Taxonomy" id="866774"/>
    <lineage>
        <taxon>Bacteria</taxon>
        <taxon>Bacillati</taxon>
        <taxon>Actinomycetota</taxon>
        <taxon>Coriobacteriia</taxon>
        <taxon>Coriobacteriales</taxon>
        <taxon>Atopobiaceae</taxon>
        <taxon>Fannyhessea</taxon>
    </lineage>
</organism>
<keyword evidence="1" id="KW-0597">Phosphoprotein</keyword>
<accession>A0ABN0B106</accession>
<keyword evidence="5" id="KW-1185">Reference proteome</keyword>
<dbReference type="SUPFAM" id="SSF52172">
    <property type="entry name" value="CheY-like"/>
    <property type="match status" value="1"/>
</dbReference>
<proteinExistence type="predicted"/>
<evidence type="ECO:0000313" key="5">
    <source>
        <dbReference type="Proteomes" id="UP000004431"/>
    </source>
</evidence>
<dbReference type="Proteomes" id="UP000004431">
    <property type="component" value="Unassembled WGS sequence"/>
</dbReference>
<dbReference type="Gene3D" id="3.40.50.2300">
    <property type="match status" value="1"/>
</dbReference>
<dbReference type="Pfam" id="PF04397">
    <property type="entry name" value="LytTR"/>
    <property type="match status" value="1"/>
</dbReference>
<reference evidence="4 5" key="1">
    <citation type="submission" date="2010-08" db="EMBL/GenBank/DDBJ databases">
        <authorList>
            <person name="Durkin A.S."/>
            <person name="Madupu R."/>
            <person name="Torralba M."/>
            <person name="Gillis M."/>
            <person name="Methe B."/>
            <person name="Sutton G."/>
            <person name="Nelson K.E."/>
        </authorList>
    </citation>
    <scope>NUCLEOTIDE SEQUENCE [LARGE SCALE GENOMIC DNA]</scope>
    <source>
        <strain evidence="4 5">PB189-T1-4</strain>
    </source>
</reference>
<comment type="caution">
    <text evidence="4">The sequence shown here is derived from an EMBL/GenBank/DDBJ whole genome shotgun (WGS) entry which is preliminary data.</text>
</comment>
<dbReference type="PANTHER" id="PTHR37299:SF1">
    <property type="entry name" value="STAGE 0 SPORULATION PROTEIN A HOMOLOG"/>
    <property type="match status" value="1"/>
</dbReference>
<dbReference type="InterPro" id="IPR001789">
    <property type="entry name" value="Sig_transdc_resp-reg_receiver"/>
</dbReference>
<dbReference type="InterPro" id="IPR007492">
    <property type="entry name" value="LytTR_DNA-bd_dom"/>
</dbReference>
<dbReference type="SMART" id="SM00448">
    <property type="entry name" value="REC"/>
    <property type="match status" value="1"/>
</dbReference>
<evidence type="ECO:0000259" key="3">
    <source>
        <dbReference type="PROSITE" id="PS50930"/>
    </source>
</evidence>
<feature type="modified residue" description="4-aspartylphosphate" evidence="1">
    <location>
        <position position="98"/>
    </location>
</feature>
<dbReference type="EMBL" id="AEDQ01000016">
    <property type="protein sequence ID" value="EFL44424.1"/>
    <property type="molecule type" value="Genomic_DNA"/>
</dbReference>
<sequence>MATTHNTCMYKPHDHTPHVYVYAQKHAPISVKGRTYMLTLNALIVDDEAPARSELRYLLEQTQRITLIEEASSARDAVESLIHSKDSATEALNVIFLDISMPKTSGMQLAAAFHKLNNPPALVFVTAYSEYALEAFDVDAVDYLMKPIDMDRLQRALDKVEKHLSPLAPPNTLPDRLPVEKGGRKVLIPISTIRYIEARDDYTCVYTFDERFLSTVSLAKFEARLAGHGFFRVHRGYIVNLNQIEDVEVIASGVLQLGIKGEEDKKIPVSRRRVVTLKRALGI</sequence>
<feature type="domain" description="Response regulatory" evidence="2">
    <location>
        <begin position="41"/>
        <end position="161"/>
    </location>
</feature>
<dbReference type="Gene3D" id="2.40.50.1020">
    <property type="entry name" value="LytTr DNA-binding domain"/>
    <property type="match status" value="1"/>
</dbReference>
<gene>
    <name evidence="4" type="ORF">HMPREF9248_0435</name>
</gene>
<dbReference type="PROSITE" id="PS50110">
    <property type="entry name" value="RESPONSE_REGULATORY"/>
    <property type="match status" value="1"/>
</dbReference>
<dbReference type="InterPro" id="IPR046947">
    <property type="entry name" value="LytR-like"/>
</dbReference>
<dbReference type="PROSITE" id="PS50930">
    <property type="entry name" value="HTH_LYTTR"/>
    <property type="match status" value="1"/>
</dbReference>
<dbReference type="SMART" id="SM00850">
    <property type="entry name" value="LytTR"/>
    <property type="match status" value="1"/>
</dbReference>
<protein>
    <submittedName>
        <fullName evidence="4">Response regulator receiver domain protein</fullName>
    </submittedName>
</protein>
<evidence type="ECO:0000259" key="2">
    <source>
        <dbReference type="PROSITE" id="PS50110"/>
    </source>
</evidence>